<dbReference type="InterPro" id="IPR036844">
    <property type="entry name" value="Hint_dom_sf"/>
</dbReference>
<dbReference type="Gene3D" id="3.10.28.10">
    <property type="entry name" value="Homing endonucleases"/>
    <property type="match status" value="1"/>
</dbReference>
<dbReference type="Proteomes" id="UP001285521">
    <property type="component" value="Unassembled WGS sequence"/>
</dbReference>
<keyword evidence="8" id="KW-0687">Ribonucleoprotein</keyword>
<dbReference type="SMART" id="SM00306">
    <property type="entry name" value="HintN"/>
    <property type="match status" value="1"/>
</dbReference>
<dbReference type="Gene3D" id="2.170.16.10">
    <property type="entry name" value="Hedgehog/Intein (Hint) domain"/>
    <property type="match status" value="2"/>
</dbReference>
<dbReference type="InterPro" id="IPR008858">
    <property type="entry name" value="TROVE_dom"/>
</dbReference>
<keyword evidence="12" id="KW-0540">Nuclease</keyword>
<comment type="subcellular location">
    <subcellularLocation>
        <location evidence="1">Cytoplasm</location>
    </subcellularLocation>
</comment>
<dbReference type="PROSITE" id="PS50818">
    <property type="entry name" value="INTEIN_C_TER"/>
    <property type="match status" value="1"/>
</dbReference>
<keyword evidence="12" id="KW-0255">Endonuclease</keyword>
<sequence length="918" mass="100385">MAKFNIFRARPAGTSPVATAPAPSGRTYEGGDGYARDTKSELFLLAVSNMGGEATFYESGGQRDNRFAELVHTAALADPEWTARLLKWLRSEANMRTASLVGAAEFVFARLVAESDAGVTNRAVIDSVLQRADEPGELLAYWTGANGRRVPKPIKRGIADAVKRLYDERAVLKWDSDARGFRMADVLNLAHPSPAADWQGSLFQYMLDRRRDSDVAVPDALRMTAARRELMAWPVEQRRALFARPDAADVLRRAGMTWESVAGWLQGPLTKEVWEALAPSMGYMACLAEGTPVWLADGTTAPIEDVVARRLPVLSYDKAWDTRPVKYGANQGPRDHSVGRLIPTVPSAWLDTGVRPVVTIRFASGRTVDATTDHRWIRQRRTGRQAWEWTTSDELRPGDRIPAPLTAGYFGDEGDAWDGYFVGAMLGDGGMTALTPEFHGDPDDGAVTFMREYAAKHDCRVTETANGRIVRLRFPFKQWKRNPLAEILRAYDVWGKRCEVKSLPNRPFSREFWIGALSGLIDTDGCVRERVNPKGTVHGTVEYATVSRRLAEQVSDALLRLGVTNIVRERAPQVRSGRIQSRHPLHIVEVNRATAVVRLASLLDLRIGYKATKLAQLAEQLAHVAPASSDMHGYDEAVALDRVVSVEDGGERPTYCVTVEPSNVFVAAGLVTGNCLRNLRNFDEAGMSDEVAAAVAARLADPGQVARSRQFPFRFLSAYEAAPSLRWGHALDQALQASLSNLPALPGRSLILIDTSASMTHGTISAKSKVTPAKAAAVFGVALGAKGEQVDVVGFADGTFRHDIARGASVIRTVGRFLKRIGEVGHGTDITGSLKRAYRGHDRVFIISDMQTIGGHYGQGVSDVVPSHVPIYGFNLGGYQKAAYATGKANRHEFGGLTDATFRMVPLLEAGRNADWPF</sequence>
<dbReference type="PROSITE" id="PS50988">
    <property type="entry name" value="TROVE"/>
    <property type="match status" value="2"/>
</dbReference>
<dbReference type="CDD" id="cd00081">
    <property type="entry name" value="Hint"/>
    <property type="match status" value="1"/>
</dbReference>
<keyword evidence="6" id="KW-0694">RNA-binding</keyword>
<keyword evidence="3" id="KW-0963">Cytoplasm</keyword>
<dbReference type="PROSITE" id="PS50817">
    <property type="entry name" value="INTEIN_N_TER"/>
    <property type="match status" value="1"/>
</dbReference>
<reference evidence="12 13" key="1">
    <citation type="submission" date="2023-11" db="EMBL/GenBank/DDBJ databases">
        <title>Lentzea sokolovensis, sp. nov., Lentzea kristufkii, sp. nov., and Lentzea miocenensis, sp. nov., rare actinobacteria from Sokolov Coal Basin, Miocene lacustrine sediment, Czech Republic.</title>
        <authorList>
            <person name="Lara A."/>
            <person name="Kotroba L."/>
            <person name="Nouioui I."/>
            <person name="Neumann-Schaal M."/>
            <person name="Mast Y."/>
            <person name="Chronakova A."/>
        </authorList>
    </citation>
    <scope>NUCLEOTIDE SEQUENCE [LARGE SCALE GENOMIC DNA]</scope>
    <source>
        <strain evidence="12 13">BCCO 10_0856</strain>
    </source>
</reference>
<evidence type="ECO:0000259" key="10">
    <source>
        <dbReference type="PROSITE" id="PS50819"/>
    </source>
</evidence>
<evidence type="ECO:0000256" key="8">
    <source>
        <dbReference type="ARBA" id="ARBA00023274"/>
    </source>
</evidence>
<feature type="region of interest" description="Disordered" evidence="9">
    <location>
        <begin position="13"/>
        <end position="32"/>
    </location>
</feature>
<dbReference type="InterPro" id="IPR006142">
    <property type="entry name" value="INTEIN"/>
</dbReference>
<dbReference type="Pfam" id="PF05731">
    <property type="entry name" value="TROVE"/>
    <property type="match status" value="1"/>
</dbReference>
<dbReference type="InterPro" id="IPR027434">
    <property type="entry name" value="Homing_endonucl"/>
</dbReference>
<evidence type="ECO:0000313" key="12">
    <source>
        <dbReference type="EMBL" id="MDX8031229.1"/>
    </source>
</evidence>
<proteinExistence type="inferred from homology"/>
<organism evidence="12 13">
    <name type="scientific">Lentzea miocenica</name>
    <dbReference type="NCBI Taxonomy" id="3095431"/>
    <lineage>
        <taxon>Bacteria</taxon>
        <taxon>Bacillati</taxon>
        <taxon>Actinomycetota</taxon>
        <taxon>Actinomycetes</taxon>
        <taxon>Pseudonocardiales</taxon>
        <taxon>Pseudonocardiaceae</taxon>
        <taxon>Lentzea</taxon>
    </lineage>
</organism>
<dbReference type="SUPFAM" id="SSF51294">
    <property type="entry name" value="Hedgehog/intein (Hint) domain"/>
    <property type="match status" value="1"/>
</dbReference>
<feature type="domain" description="TROVE" evidence="11">
    <location>
        <begin position="25"/>
        <end position="370"/>
    </location>
</feature>
<keyword evidence="13" id="KW-1185">Reference proteome</keyword>
<keyword evidence="7" id="KW-0651">Protein splicing</keyword>
<dbReference type="RefSeq" id="WP_319966291.1">
    <property type="nucleotide sequence ID" value="NZ_JAXAVW010000009.1"/>
</dbReference>
<comment type="caution">
    <text evidence="12">The sequence shown here is derived from an EMBL/GenBank/DDBJ whole genome shotgun (WGS) entry which is preliminary data.</text>
</comment>
<dbReference type="InterPro" id="IPR004042">
    <property type="entry name" value="Intein_endonuc_central"/>
</dbReference>
<feature type="domain" description="DOD-type homing endonuclease" evidence="10">
    <location>
        <begin position="421"/>
        <end position="563"/>
    </location>
</feature>
<evidence type="ECO:0000256" key="4">
    <source>
        <dbReference type="ARBA" id="ARBA00022723"/>
    </source>
</evidence>
<dbReference type="EMBL" id="JAXAVW010000009">
    <property type="protein sequence ID" value="MDX8031229.1"/>
    <property type="molecule type" value="Genomic_DNA"/>
</dbReference>
<dbReference type="PANTHER" id="PTHR14202">
    <property type="entry name" value="60 KDA RIBONUCLEOPROTEIN SSA/RO"/>
    <property type="match status" value="1"/>
</dbReference>
<dbReference type="SUPFAM" id="SSF55608">
    <property type="entry name" value="Homing endonucleases"/>
    <property type="match status" value="1"/>
</dbReference>
<accession>A0ABU4SZ92</accession>
<dbReference type="PROSITE" id="PS50819">
    <property type="entry name" value="INTEIN_ENDONUCLEASE"/>
    <property type="match status" value="1"/>
</dbReference>
<dbReference type="SUPFAM" id="SSF53300">
    <property type="entry name" value="vWA-like"/>
    <property type="match status" value="1"/>
</dbReference>
<dbReference type="InterPro" id="IPR006141">
    <property type="entry name" value="Intein_N"/>
</dbReference>
<dbReference type="InterPro" id="IPR030934">
    <property type="entry name" value="Intein_C"/>
</dbReference>
<gene>
    <name evidence="12" type="ORF">SK803_13460</name>
</gene>
<evidence type="ECO:0000256" key="7">
    <source>
        <dbReference type="ARBA" id="ARBA00023000"/>
    </source>
</evidence>
<comment type="similarity">
    <text evidence="2">Belongs to the Ro 60 kDa family.</text>
</comment>
<evidence type="ECO:0000256" key="5">
    <source>
        <dbReference type="ARBA" id="ARBA00022813"/>
    </source>
</evidence>
<dbReference type="GO" id="GO:0004519">
    <property type="term" value="F:endonuclease activity"/>
    <property type="evidence" value="ECO:0007669"/>
    <property type="project" value="UniProtKB-KW"/>
</dbReference>
<dbReference type="InterPro" id="IPR004860">
    <property type="entry name" value="LAGLIDADG_dom"/>
</dbReference>
<dbReference type="InterPro" id="IPR037214">
    <property type="entry name" value="TROVE_dom_sf"/>
</dbReference>
<dbReference type="NCBIfam" id="TIGR01443">
    <property type="entry name" value="intein_Cterm"/>
    <property type="match status" value="1"/>
</dbReference>
<dbReference type="PANTHER" id="PTHR14202:SF0">
    <property type="entry name" value="RNA-BINDING PROTEIN RO60"/>
    <property type="match status" value="1"/>
</dbReference>
<dbReference type="InterPro" id="IPR040322">
    <property type="entry name" value="TROVE2"/>
</dbReference>
<name>A0ABU4SZ92_9PSEU</name>
<evidence type="ECO:0000313" key="13">
    <source>
        <dbReference type="Proteomes" id="UP001285521"/>
    </source>
</evidence>
<dbReference type="InterPro" id="IPR036465">
    <property type="entry name" value="vWFA_dom_sf"/>
</dbReference>
<evidence type="ECO:0000256" key="2">
    <source>
        <dbReference type="ARBA" id="ARBA00007814"/>
    </source>
</evidence>
<dbReference type="Gene3D" id="3.40.50.410">
    <property type="entry name" value="von Willebrand factor, type A domain"/>
    <property type="match status" value="1"/>
</dbReference>
<evidence type="ECO:0000256" key="1">
    <source>
        <dbReference type="ARBA" id="ARBA00004496"/>
    </source>
</evidence>
<evidence type="ECO:0000256" key="9">
    <source>
        <dbReference type="SAM" id="MobiDB-lite"/>
    </source>
</evidence>
<evidence type="ECO:0000256" key="3">
    <source>
        <dbReference type="ARBA" id="ARBA00022490"/>
    </source>
</evidence>
<evidence type="ECO:0000259" key="11">
    <source>
        <dbReference type="PROSITE" id="PS50988"/>
    </source>
</evidence>
<evidence type="ECO:0000256" key="6">
    <source>
        <dbReference type="ARBA" id="ARBA00022884"/>
    </source>
</evidence>
<dbReference type="SUPFAM" id="SSF140864">
    <property type="entry name" value="TROVE domain-like"/>
    <property type="match status" value="2"/>
</dbReference>
<feature type="domain" description="TROVE" evidence="11">
    <location>
        <begin position="676"/>
        <end position="747"/>
    </location>
</feature>
<dbReference type="InterPro" id="IPR003587">
    <property type="entry name" value="Hint_dom_N"/>
</dbReference>
<keyword evidence="4" id="KW-0479">Metal-binding</keyword>
<dbReference type="Pfam" id="PF14528">
    <property type="entry name" value="LAGLIDADG_3"/>
    <property type="match status" value="1"/>
</dbReference>
<protein>
    <submittedName>
        <fullName evidence="12">LAGLIDADG family homing endonuclease</fullName>
    </submittedName>
</protein>
<keyword evidence="12" id="KW-0378">Hydrolase</keyword>
<keyword evidence="5" id="KW-0068">Autocatalytic cleavage</keyword>
<dbReference type="PRINTS" id="PR00379">
    <property type="entry name" value="INTEIN"/>
</dbReference>